<evidence type="ECO:0000256" key="2">
    <source>
        <dbReference type="ARBA" id="ARBA00006375"/>
    </source>
</evidence>
<dbReference type="EMBL" id="JBFDAA010000009">
    <property type="protein sequence ID" value="KAL1128910.1"/>
    <property type="molecule type" value="Genomic_DNA"/>
</dbReference>
<keyword evidence="6" id="KW-1133">Transmembrane helix</keyword>
<accession>A0ABD0YC74</accession>
<organism evidence="15 16">
    <name type="scientific">Ranatra chinensis</name>
    <dbReference type="NCBI Taxonomy" id="642074"/>
    <lineage>
        <taxon>Eukaryota</taxon>
        <taxon>Metazoa</taxon>
        <taxon>Ecdysozoa</taxon>
        <taxon>Arthropoda</taxon>
        <taxon>Hexapoda</taxon>
        <taxon>Insecta</taxon>
        <taxon>Pterygota</taxon>
        <taxon>Neoptera</taxon>
        <taxon>Paraneoptera</taxon>
        <taxon>Hemiptera</taxon>
        <taxon>Heteroptera</taxon>
        <taxon>Panheteroptera</taxon>
        <taxon>Nepomorpha</taxon>
        <taxon>Nepidae</taxon>
        <taxon>Ranatrinae</taxon>
        <taxon>Ranatra</taxon>
    </lineage>
</organism>
<dbReference type="GO" id="GO:0031966">
    <property type="term" value="C:mitochondrial membrane"/>
    <property type="evidence" value="ECO:0007669"/>
    <property type="project" value="UniProtKB-SubCell"/>
</dbReference>
<evidence type="ECO:0000256" key="1">
    <source>
        <dbReference type="ARBA" id="ARBA00004225"/>
    </source>
</evidence>
<evidence type="ECO:0000256" key="14">
    <source>
        <dbReference type="RuleBase" id="RU000488"/>
    </source>
</evidence>
<dbReference type="Gene3D" id="1.50.40.10">
    <property type="entry name" value="Mitochondrial carrier domain"/>
    <property type="match status" value="1"/>
</dbReference>
<protein>
    <recommendedName>
        <fullName evidence="10">Mitochondrial thiamine pyrophosphate carrier</fullName>
    </recommendedName>
    <alternativeName>
        <fullName evidence="11">Solute carrier family 25 member 19</fullName>
    </alternativeName>
</protein>
<evidence type="ECO:0000256" key="6">
    <source>
        <dbReference type="ARBA" id="ARBA00022989"/>
    </source>
</evidence>
<evidence type="ECO:0000313" key="15">
    <source>
        <dbReference type="EMBL" id="KAL1128910.1"/>
    </source>
</evidence>
<comment type="catalytic activity">
    <reaction evidence="12">
        <text>thiamine phosphate(out) + thiamine diphosphate(in) = thiamine phosphate(in) + thiamine diphosphate(out)</text>
        <dbReference type="Rhea" id="RHEA:73383"/>
        <dbReference type="ChEBI" id="CHEBI:37575"/>
        <dbReference type="ChEBI" id="CHEBI:58937"/>
    </reaction>
</comment>
<evidence type="ECO:0000256" key="9">
    <source>
        <dbReference type="ARBA" id="ARBA00037549"/>
    </source>
</evidence>
<keyword evidence="5" id="KW-0677">Repeat</keyword>
<proteinExistence type="inferred from homology"/>
<evidence type="ECO:0000256" key="11">
    <source>
        <dbReference type="ARBA" id="ARBA00041879"/>
    </source>
</evidence>
<evidence type="ECO:0000256" key="4">
    <source>
        <dbReference type="ARBA" id="ARBA00022692"/>
    </source>
</evidence>
<dbReference type="Proteomes" id="UP001558652">
    <property type="component" value="Unassembled WGS sequence"/>
</dbReference>
<evidence type="ECO:0000256" key="10">
    <source>
        <dbReference type="ARBA" id="ARBA00040836"/>
    </source>
</evidence>
<name>A0ABD0YC74_9HEMI</name>
<comment type="subcellular location">
    <subcellularLocation>
        <location evidence="1">Mitochondrion membrane</location>
        <topology evidence="1">Multi-pass membrane protein</topology>
    </subcellularLocation>
</comment>
<evidence type="ECO:0000256" key="12">
    <source>
        <dbReference type="ARBA" id="ARBA00050799"/>
    </source>
</evidence>
<evidence type="ECO:0000256" key="5">
    <source>
        <dbReference type="ARBA" id="ARBA00022737"/>
    </source>
</evidence>
<feature type="repeat" description="Solcar" evidence="13">
    <location>
        <begin position="213"/>
        <end position="308"/>
    </location>
</feature>
<sequence>MVGYDATKTQLTQSEHAVAGAMGGFITRALTQPFDVVKIRFQLQVEPLSRKSVDSKYTGVIQAMRTILREEGVIGLWKGHNAGQALSIIYGVVQFTVFEALTRQADVHLSFGRSIHSHFLFGAIAGTAATVTSFPFDVLRTRYIAQGNNKVYRNFFQSLNLLLRNEGPTAMFRGLSPSLIQVAPHSGAQFAFHNIFSRIVKKISWLSSDANTLKLSGNLIVGSLAGLCAKTVVYPFDLARKRLQLQGFHNARKGFGKNFTCQGLISCLWLTTVNEGFLSLFKGLFPSMLKASVTTGLYFTVYEETCKMIALVRH</sequence>
<gene>
    <name evidence="15" type="ORF">AAG570_013444</name>
</gene>
<keyword evidence="3 14" id="KW-0813">Transport</keyword>
<dbReference type="AlphaFoldDB" id="A0ABD0YC74"/>
<dbReference type="InterPro" id="IPR023395">
    <property type="entry name" value="MCP_dom_sf"/>
</dbReference>
<keyword evidence="4 13" id="KW-0812">Transmembrane</keyword>
<comment type="function">
    <text evidence="9">Mitochondrial transporter mediating uptake of thiamine diphosphate into mitochondria. It is not clear if the antiporter activity is affected by the membrane potential or by the proton electrochemical gradient.</text>
</comment>
<evidence type="ECO:0000256" key="7">
    <source>
        <dbReference type="ARBA" id="ARBA00023128"/>
    </source>
</evidence>
<dbReference type="Pfam" id="PF00153">
    <property type="entry name" value="Mito_carr"/>
    <property type="match status" value="3"/>
</dbReference>
<dbReference type="InterPro" id="IPR018108">
    <property type="entry name" value="MCP_transmembrane"/>
</dbReference>
<feature type="repeat" description="Solcar" evidence="13">
    <location>
        <begin position="113"/>
        <end position="199"/>
    </location>
</feature>
<keyword evidence="7" id="KW-0496">Mitochondrion</keyword>
<keyword evidence="8 13" id="KW-0472">Membrane</keyword>
<dbReference type="SUPFAM" id="SSF103506">
    <property type="entry name" value="Mitochondrial carrier"/>
    <property type="match status" value="1"/>
</dbReference>
<dbReference type="FunFam" id="1.50.40.10:FF:000011">
    <property type="entry name" value="Mitochondrial thiamine pyrophosphate carrier 1"/>
    <property type="match status" value="1"/>
</dbReference>
<dbReference type="InterPro" id="IPR002067">
    <property type="entry name" value="MCP"/>
</dbReference>
<reference evidence="15 16" key="1">
    <citation type="submission" date="2024-07" db="EMBL/GenBank/DDBJ databases">
        <title>Chromosome-level genome assembly of the water stick insect Ranatra chinensis (Heteroptera: Nepidae).</title>
        <authorList>
            <person name="Liu X."/>
        </authorList>
    </citation>
    <scope>NUCLEOTIDE SEQUENCE [LARGE SCALE GENOMIC DNA]</scope>
    <source>
        <strain evidence="15">Cailab_2021Rc</strain>
        <tissue evidence="15">Muscle</tissue>
    </source>
</reference>
<evidence type="ECO:0000256" key="3">
    <source>
        <dbReference type="ARBA" id="ARBA00022448"/>
    </source>
</evidence>
<comment type="caution">
    <text evidence="15">The sequence shown here is derived from an EMBL/GenBank/DDBJ whole genome shotgun (WGS) entry which is preliminary data.</text>
</comment>
<evidence type="ECO:0000313" key="16">
    <source>
        <dbReference type="Proteomes" id="UP001558652"/>
    </source>
</evidence>
<comment type="similarity">
    <text evidence="2 14">Belongs to the mitochondrial carrier (TC 2.A.29) family.</text>
</comment>
<dbReference type="PRINTS" id="PR00926">
    <property type="entry name" value="MITOCARRIER"/>
</dbReference>
<keyword evidence="16" id="KW-1185">Reference proteome</keyword>
<evidence type="ECO:0000256" key="8">
    <source>
        <dbReference type="ARBA" id="ARBA00023136"/>
    </source>
</evidence>
<dbReference type="GO" id="GO:0090422">
    <property type="term" value="F:thiamine pyrophosphate transmembrane transporter activity"/>
    <property type="evidence" value="ECO:0007669"/>
    <property type="project" value="UniProtKB-ARBA"/>
</dbReference>
<dbReference type="PROSITE" id="PS50920">
    <property type="entry name" value="SOLCAR"/>
    <property type="match status" value="3"/>
</dbReference>
<feature type="repeat" description="Solcar" evidence="13">
    <location>
        <begin position="11"/>
        <end position="104"/>
    </location>
</feature>
<dbReference type="PANTHER" id="PTHR24089">
    <property type="entry name" value="SOLUTE CARRIER FAMILY 25"/>
    <property type="match status" value="1"/>
</dbReference>
<evidence type="ECO:0000256" key="13">
    <source>
        <dbReference type="PROSITE-ProRule" id="PRU00282"/>
    </source>
</evidence>